<dbReference type="Proteomes" id="UP000652567">
    <property type="component" value="Unassembled WGS sequence"/>
</dbReference>
<evidence type="ECO:0000313" key="14">
    <source>
        <dbReference type="Proteomes" id="UP000652567"/>
    </source>
</evidence>
<accession>A0A928V4J9</accession>
<evidence type="ECO:0000259" key="12">
    <source>
        <dbReference type="Pfam" id="PF12019"/>
    </source>
</evidence>
<evidence type="ECO:0000256" key="6">
    <source>
        <dbReference type="ARBA" id="ARBA00022692"/>
    </source>
</evidence>
<evidence type="ECO:0000313" key="13">
    <source>
        <dbReference type="EMBL" id="MBE8716477.1"/>
    </source>
</evidence>
<protein>
    <recommendedName>
        <fullName evidence="2">Type II secretion system protein H</fullName>
    </recommendedName>
    <alternativeName>
        <fullName evidence="10">General secretion pathway protein H</fullName>
    </alternativeName>
</protein>
<comment type="subcellular location">
    <subcellularLocation>
        <location evidence="1">Cell inner membrane</location>
        <topology evidence="1">Single-pass membrane protein</topology>
    </subcellularLocation>
</comment>
<organism evidence="13 14">
    <name type="scientific">Cellvibrio polysaccharolyticus</name>
    <dbReference type="NCBI Taxonomy" id="2082724"/>
    <lineage>
        <taxon>Bacteria</taxon>
        <taxon>Pseudomonadati</taxon>
        <taxon>Pseudomonadota</taxon>
        <taxon>Gammaproteobacteria</taxon>
        <taxon>Cellvibrionales</taxon>
        <taxon>Cellvibrionaceae</taxon>
        <taxon>Cellvibrio</taxon>
    </lineage>
</organism>
<feature type="domain" description="General secretion pathway GspH" evidence="12">
    <location>
        <begin position="47"/>
        <end position="160"/>
    </location>
</feature>
<dbReference type="EMBL" id="PRDL01000001">
    <property type="protein sequence ID" value="MBE8716477.1"/>
    <property type="molecule type" value="Genomic_DNA"/>
</dbReference>
<evidence type="ECO:0000256" key="5">
    <source>
        <dbReference type="ARBA" id="ARBA00022519"/>
    </source>
</evidence>
<keyword evidence="3" id="KW-1003">Cell membrane</keyword>
<evidence type="ECO:0000256" key="1">
    <source>
        <dbReference type="ARBA" id="ARBA00004377"/>
    </source>
</evidence>
<keyword evidence="6 11" id="KW-0812">Transmembrane</keyword>
<evidence type="ECO:0000256" key="3">
    <source>
        <dbReference type="ARBA" id="ARBA00022475"/>
    </source>
</evidence>
<evidence type="ECO:0000256" key="10">
    <source>
        <dbReference type="ARBA" id="ARBA00030775"/>
    </source>
</evidence>
<evidence type="ECO:0000256" key="4">
    <source>
        <dbReference type="ARBA" id="ARBA00022481"/>
    </source>
</evidence>
<reference evidence="13" key="1">
    <citation type="submission" date="2018-07" db="EMBL/GenBank/DDBJ databases">
        <title>Genome assembly of strain Ka43.</title>
        <authorList>
            <person name="Kukolya J."/>
            <person name="Nagy I."/>
            <person name="Horvath B."/>
            <person name="Toth A."/>
        </authorList>
    </citation>
    <scope>NUCLEOTIDE SEQUENCE</scope>
    <source>
        <strain evidence="13">KB43</strain>
    </source>
</reference>
<dbReference type="Pfam" id="PF12019">
    <property type="entry name" value="GspH"/>
    <property type="match status" value="1"/>
</dbReference>
<keyword evidence="8 11" id="KW-0472">Membrane</keyword>
<evidence type="ECO:0000256" key="8">
    <source>
        <dbReference type="ARBA" id="ARBA00023136"/>
    </source>
</evidence>
<evidence type="ECO:0000256" key="11">
    <source>
        <dbReference type="SAM" id="Phobius"/>
    </source>
</evidence>
<dbReference type="Pfam" id="PF07963">
    <property type="entry name" value="N_methyl"/>
    <property type="match status" value="1"/>
</dbReference>
<keyword evidence="5" id="KW-0997">Cell inner membrane</keyword>
<dbReference type="Gene3D" id="3.55.40.10">
    <property type="entry name" value="minor pseudopilin epsh domain"/>
    <property type="match status" value="1"/>
</dbReference>
<sequence length="179" mass="20048">MISMKSHGFTLLELLITLLIFAILINIAIPGYKDLRQRDQVRTTTLDFYQAVQLTRSHAVSRNTRVTIANIGGWENGWEIFADTNNNGIRDEDEEVLLTGQGTNKVQIISNRFVSSYISFLGSGRSHQRSQSSQGAVQAGTFHICHPEQPQPVFELKLSRGGRLSMTRVDENPCISNEV</sequence>
<dbReference type="InterPro" id="IPR012902">
    <property type="entry name" value="N_methyl_site"/>
</dbReference>
<keyword evidence="14" id="KW-1185">Reference proteome</keyword>
<evidence type="ECO:0000256" key="2">
    <source>
        <dbReference type="ARBA" id="ARBA00021549"/>
    </source>
</evidence>
<keyword evidence="4" id="KW-0488">Methylation</keyword>
<evidence type="ECO:0000256" key="7">
    <source>
        <dbReference type="ARBA" id="ARBA00022989"/>
    </source>
</evidence>
<keyword evidence="7 11" id="KW-1133">Transmembrane helix</keyword>
<dbReference type="AlphaFoldDB" id="A0A928V4J9"/>
<dbReference type="GO" id="GO:0005886">
    <property type="term" value="C:plasma membrane"/>
    <property type="evidence" value="ECO:0007669"/>
    <property type="project" value="UniProtKB-SubCell"/>
</dbReference>
<comment type="caution">
    <text evidence="13">The sequence shown here is derived from an EMBL/GenBank/DDBJ whole genome shotgun (WGS) entry which is preliminary data.</text>
</comment>
<dbReference type="InterPro" id="IPR045584">
    <property type="entry name" value="Pilin-like"/>
</dbReference>
<dbReference type="InterPro" id="IPR022346">
    <property type="entry name" value="T2SS_GspH"/>
</dbReference>
<gene>
    <name evidence="13" type="ORF">C4F51_04665</name>
</gene>
<name>A0A928V4J9_9GAMM</name>
<dbReference type="GO" id="GO:0015627">
    <property type="term" value="C:type II protein secretion system complex"/>
    <property type="evidence" value="ECO:0007669"/>
    <property type="project" value="InterPro"/>
</dbReference>
<dbReference type="SUPFAM" id="SSF54523">
    <property type="entry name" value="Pili subunits"/>
    <property type="match status" value="1"/>
</dbReference>
<dbReference type="NCBIfam" id="TIGR02532">
    <property type="entry name" value="IV_pilin_GFxxxE"/>
    <property type="match status" value="1"/>
</dbReference>
<feature type="transmembrane region" description="Helical" evidence="11">
    <location>
        <begin position="12"/>
        <end position="32"/>
    </location>
</feature>
<dbReference type="GO" id="GO:0015628">
    <property type="term" value="P:protein secretion by the type II secretion system"/>
    <property type="evidence" value="ECO:0007669"/>
    <property type="project" value="InterPro"/>
</dbReference>
<comment type="similarity">
    <text evidence="9">Belongs to the GSP H family.</text>
</comment>
<evidence type="ECO:0000256" key="9">
    <source>
        <dbReference type="ARBA" id="ARBA00025772"/>
    </source>
</evidence>
<proteinExistence type="inferred from homology"/>